<gene>
    <name evidence="2" type="ORF">METZ01_LOCUS460124</name>
</gene>
<dbReference type="GO" id="GO:0046872">
    <property type="term" value="F:metal ion binding"/>
    <property type="evidence" value="ECO:0007669"/>
    <property type="project" value="InterPro"/>
</dbReference>
<dbReference type="AlphaFoldDB" id="A0A383AI88"/>
<accession>A0A383AI88</accession>
<dbReference type="InterPro" id="IPR007863">
    <property type="entry name" value="Peptidase_M16_C"/>
</dbReference>
<organism evidence="2">
    <name type="scientific">marine metagenome</name>
    <dbReference type="NCBI Taxonomy" id="408172"/>
    <lineage>
        <taxon>unclassified sequences</taxon>
        <taxon>metagenomes</taxon>
        <taxon>ecological metagenomes</taxon>
    </lineage>
</organism>
<sequence length="195" mass="23381">MFKKIKNRVYFLKEDIKPALELYAELLQRPLYLRKDRFWFKLLSPFIPKQESYNKWSLTSLHLNHLYADIKGSNEKKYYVKQTTNDCKKWHNQYIRPENTTIMITGDVNYIYIKNIIEEYFGNWSTIGKKGERVQYNINITDPSDVKVRFINTDFQDAEIRVMVRTASHKDEWYLPSELAKTIFNPGHSNGRLQK</sequence>
<dbReference type="Gene3D" id="3.30.830.10">
    <property type="entry name" value="Metalloenzyme, LuxS/M16 peptidase-like"/>
    <property type="match status" value="1"/>
</dbReference>
<dbReference type="EMBL" id="UINC01192234">
    <property type="protein sequence ID" value="SVE07270.1"/>
    <property type="molecule type" value="Genomic_DNA"/>
</dbReference>
<name>A0A383AI88_9ZZZZ</name>
<evidence type="ECO:0000259" key="1">
    <source>
        <dbReference type="Pfam" id="PF05193"/>
    </source>
</evidence>
<feature type="non-terminal residue" evidence="2">
    <location>
        <position position="195"/>
    </location>
</feature>
<reference evidence="2" key="1">
    <citation type="submission" date="2018-05" db="EMBL/GenBank/DDBJ databases">
        <authorList>
            <person name="Lanie J.A."/>
            <person name="Ng W.-L."/>
            <person name="Kazmierczak K.M."/>
            <person name="Andrzejewski T.M."/>
            <person name="Davidsen T.M."/>
            <person name="Wayne K.J."/>
            <person name="Tettelin H."/>
            <person name="Glass J.I."/>
            <person name="Rusch D."/>
            <person name="Podicherti R."/>
            <person name="Tsui H.-C.T."/>
            <person name="Winkler M.E."/>
        </authorList>
    </citation>
    <scope>NUCLEOTIDE SEQUENCE</scope>
</reference>
<proteinExistence type="predicted"/>
<evidence type="ECO:0000313" key="2">
    <source>
        <dbReference type="EMBL" id="SVE07270.1"/>
    </source>
</evidence>
<feature type="domain" description="Peptidase M16 C-terminal" evidence="1">
    <location>
        <begin position="83"/>
        <end position="185"/>
    </location>
</feature>
<dbReference type="InterPro" id="IPR011249">
    <property type="entry name" value="Metalloenz_LuxS/M16"/>
</dbReference>
<dbReference type="SUPFAM" id="SSF63411">
    <property type="entry name" value="LuxS/MPP-like metallohydrolase"/>
    <property type="match status" value="1"/>
</dbReference>
<dbReference type="Pfam" id="PF05193">
    <property type="entry name" value="Peptidase_M16_C"/>
    <property type="match status" value="1"/>
</dbReference>
<protein>
    <recommendedName>
        <fullName evidence="1">Peptidase M16 C-terminal domain-containing protein</fullName>
    </recommendedName>
</protein>